<keyword evidence="2" id="KW-1185">Reference proteome</keyword>
<dbReference type="AlphaFoldDB" id="A0A8J2XVM3"/>
<reference evidence="1" key="1">
    <citation type="journal article" date="2014" name="Int. J. Syst. Evol. Microbiol.">
        <title>Complete genome sequence of Corynebacterium casei LMG S-19264T (=DSM 44701T), isolated from a smear-ripened cheese.</title>
        <authorList>
            <consortium name="US DOE Joint Genome Institute (JGI-PGF)"/>
            <person name="Walter F."/>
            <person name="Albersmeier A."/>
            <person name="Kalinowski J."/>
            <person name="Ruckert C."/>
        </authorList>
    </citation>
    <scope>NUCLEOTIDE SEQUENCE</scope>
    <source>
        <strain evidence="1">CCM 7086</strain>
    </source>
</reference>
<evidence type="ECO:0000313" key="1">
    <source>
        <dbReference type="EMBL" id="GGC16814.1"/>
    </source>
</evidence>
<dbReference type="EMBL" id="BMCG01000006">
    <property type="protein sequence ID" value="GGC16814.1"/>
    <property type="molecule type" value="Genomic_DNA"/>
</dbReference>
<sequence length="78" mass="8375">MSRIPDATHGGFDIYTVVLPLEHGRWSAISDIERPGAEGLEVFQDFGGPCEADTADAAKAAVLARTRHKIDDLNADPV</sequence>
<evidence type="ECO:0000313" key="2">
    <source>
        <dbReference type="Proteomes" id="UP000620266"/>
    </source>
</evidence>
<accession>A0A8J2XVM3</accession>
<gene>
    <name evidence="1" type="ORF">GCM10007205_27240</name>
</gene>
<proteinExistence type="predicted"/>
<protein>
    <submittedName>
        <fullName evidence="1">Uncharacterized protein</fullName>
    </submittedName>
</protein>
<dbReference type="RefSeq" id="WP_188397126.1">
    <property type="nucleotide sequence ID" value="NZ_BMCG01000006.1"/>
</dbReference>
<comment type="caution">
    <text evidence="1">The sequence shown here is derived from an EMBL/GenBank/DDBJ whole genome shotgun (WGS) entry which is preliminary data.</text>
</comment>
<organism evidence="1 2">
    <name type="scientific">Oxalicibacterium flavum</name>
    <dbReference type="NCBI Taxonomy" id="179467"/>
    <lineage>
        <taxon>Bacteria</taxon>
        <taxon>Pseudomonadati</taxon>
        <taxon>Pseudomonadota</taxon>
        <taxon>Betaproteobacteria</taxon>
        <taxon>Burkholderiales</taxon>
        <taxon>Oxalobacteraceae</taxon>
        <taxon>Oxalicibacterium</taxon>
    </lineage>
</organism>
<reference evidence="1" key="2">
    <citation type="submission" date="2020-09" db="EMBL/GenBank/DDBJ databases">
        <authorList>
            <person name="Sun Q."/>
            <person name="Sedlacek I."/>
        </authorList>
    </citation>
    <scope>NUCLEOTIDE SEQUENCE</scope>
    <source>
        <strain evidence="1">CCM 7086</strain>
    </source>
</reference>
<name>A0A8J2XVM3_9BURK</name>
<dbReference type="Proteomes" id="UP000620266">
    <property type="component" value="Unassembled WGS sequence"/>
</dbReference>